<keyword evidence="12" id="KW-1185">Reference proteome</keyword>
<dbReference type="OrthoDB" id="9806302at2"/>
<evidence type="ECO:0000256" key="8">
    <source>
        <dbReference type="ARBA" id="ARBA00023136"/>
    </source>
</evidence>
<dbReference type="PANTHER" id="PTHR43298">
    <property type="entry name" value="MULTIDRUG RESISTANCE PROTEIN NORM-RELATED"/>
    <property type="match status" value="1"/>
</dbReference>
<keyword evidence="3" id="KW-0050">Antiport</keyword>
<dbReference type="GO" id="GO:0015297">
    <property type="term" value="F:antiporter activity"/>
    <property type="evidence" value="ECO:0007669"/>
    <property type="project" value="UniProtKB-KW"/>
</dbReference>
<feature type="transmembrane region" description="Helical" evidence="10">
    <location>
        <begin position="418"/>
        <end position="438"/>
    </location>
</feature>
<feature type="transmembrane region" description="Helical" evidence="10">
    <location>
        <begin position="135"/>
        <end position="156"/>
    </location>
</feature>
<accession>A0A2T5MF07</accession>
<feature type="transmembrane region" description="Helical" evidence="10">
    <location>
        <begin position="386"/>
        <end position="406"/>
    </location>
</feature>
<evidence type="ECO:0000256" key="9">
    <source>
        <dbReference type="ARBA" id="ARBA00031636"/>
    </source>
</evidence>
<evidence type="ECO:0000256" key="5">
    <source>
        <dbReference type="ARBA" id="ARBA00022692"/>
    </source>
</evidence>
<keyword evidence="4" id="KW-1003">Cell membrane</keyword>
<evidence type="ECO:0000256" key="10">
    <source>
        <dbReference type="SAM" id="Phobius"/>
    </source>
</evidence>
<dbReference type="Proteomes" id="UP000244248">
    <property type="component" value="Unassembled WGS sequence"/>
</dbReference>
<feature type="transmembrane region" description="Helical" evidence="10">
    <location>
        <begin position="196"/>
        <end position="214"/>
    </location>
</feature>
<feature type="transmembrane region" description="Helical" evidence="10">
    <location>
        <begin position="12"/>
        <end position="33"/>
    </location>
</feature>
<dbReference type="EMBL" id="QANS01000004">
    <property type="protein sequence ID" value="PTU31152.1"/>
    <property type="molecule type" value="Genomic_DNA"/>
</dbReference>
<gene>
    <name evidence="11" type="ORF">CJD38_12760</name>
</gene>
<feature type="transmembrane region" description="Helical" evidence="10">
    <location>
        <begin position="318"/>
        <end position="338"/>
    </location>
</feature>
<feature type="transmembrane region" description="Helical" evidence="10">
    <location>
        <begin position="235"/>
        <end position="264"/>
    </location>
</feature>
<proteinExistence type="predicted"/>
<feature type="transmembrane region" description="Helical" evidence="10">
    <location>
        <begin position="45"/>
        <end position="74"/>
    </location>
</feature>
<evidence type="ECO:0000256" key="1">
    <source>
        <dbReference type="ARBA" id="ARBA00004429"/>
    </source>
</evidence>
<feature type="transmembrane region" description="Helical" evidence="10">
    <location>
        <begin position="163"/>
        <end position="184"/>
    </location>
</feature>
<evidence type="ECO:0000256" key="2">
    <source>
        <dbReference type="ARBA" id="ARBA00022448"/>
    </source>
</evidence>
<organism evidence="11 12">
    <name type="scientific">Stenotrophobium rhamnosiphilum</name>
    <dbReference type="NCBI Taxonomy" id="2029166"/>
    <lineage>
        <taxon>Bacteria</taxon>
        <taxon>Pseudomonadati</taxon>
        <taxon>Pseudomonadota</taxon>
        <taxon>Gammaproteobacteria</taxon>
        <taxon>Nevskiales</taxon>
        <taxon>Nevskiaceae</taxon>
        <taxon>Stenotrophobium</taxon>
    </lineage>
</organism>
<dbReference type="Pfam" id="PF01554">
    <property type="entry name" value="MatE"/>
    <property type="match status" value="2"/>
</dbReference>
<dbReference type="PANTHER" id="PTHR43298:SF2">
    <property type="entry name" value="FMN_FAD EXPORTER YEEO-RELATED"/>
    <property type="match status" value="1"/>
</dbReference>
<dbReference type="InterPro" id="IPR050222">
    <property type="entry name" value="MATE_MdtK"/>
</dbReference>
<keyword evidence="6 10" id="KW-1133">Transmembrane helix</keyword>
<comment type="caution">
    <text evidence="11">The sequence shown here is derived from an EMBL/GenBank/DDBJ whole genome shotgun (WGS) entry which is preliminary data.</text>
</comment>
<evidence type="ECO:0000313" key="12">
    <source>
        <dbReference type="Proteomes" id="UP000244248"/>
    </source>
</evidence>
<dbReference type="GO" id="GO:0005886">
    <property type="term" value="C:plasma membrane"/>
    <property type="evidence" value="ECO:0007669"/>
    <property type="project" value="UniProtKB-SubCell"/>
</dbReference>
<feature type="transmembrane region" description="Helical" evidence="10">
    <location>
        <begin position="95"/>
        <end position="115"/>
    </location>
</feature>
<evidence type="ECO:0000256" key="3">
    <source>
        <dbReference type="ARBA" id="ARBA00022449"/>
    </source>
</evidence>
<sequence length="454" mass="49349">MQDLSTGSLRRHLTSMTLFMLVGMVMQTLYSLIDLYWVGSLGKEAVAAVSVGGNLMLLSIALLQMLGVGTVALISHATGRKDTVAVQQIFNQALVLSWVIGLLFFGVCFLGSDFYVRSLSSDPLSEKLTHEFLRWFIPAIALQFTMVSVGSALRGIGNMRPGMIAQTGTVLLNIILAPVLIFGWGSGHPLGVEGAALSTFLASAIGVVGFVFYLRRGKTYLKFDPPQWRRPDFALWRRLLGIGLPSGMEFVLLTIYMVVIFAVIKPFGAEAQAGFGIGMRLMQSGLLPAMAISFAVSAIVGQNYGAGRHDRVKECFRIAAIIACSYMALLMALAHIAPQVLVGAFSHDAAVIAFGTDYLRIVSWNFLAMGIVMVASGLFQGLGNTWPSLISSASRLVIMIPAVLWLSQRPEFKINQVWVVSVVAVIVQMLLSLTLLRLEIRRKLRLLRGFAGNS</sequence>
<feature type="transmembrane region" description="Helical" evidence="10">
    <location>
        <begin position="358"/>
        <end position="379"/>
    </location>
</feature>
<protein>
    <recommendedName>
        <fullName evidence="9">Multidrug-efflux transporter</fullName>
    </recommendedName>
</protein>
<keyword evidence="7" id="KW-0406">Ion transport</keyword>
<keyword evidence="2" id="KW-0813">Transport</keyword>
<evidence type="ECO:0000256" key="6">
    <source>
        <dbReference type="ARBA" id="ARBA00022989"/>
    </source>
</evidence>
<dbReference type="AlphaFoldDB" id="A0A2T5MF07"/>
<dbReference type="PIRSF" id="PIRSF006603">
    <property type="entry name" value="DinF"/>
    <property type="match status" value="1"/>
</dbReference>
<name>A0A2T5MF07_9GAMM</name>
<evidence type="ECO:0000256" key="7">
    <source>
        <dbReference type="ARBA" id="ARBA00023065"/>
    </source>
</evidence>
<dbReference type="GO" id="GO:0006811">
    <property type="term" value="P:monoatomic ion transport"/>
    <property type="evidence" value="ECO:0007669"/>
    <property type="project" value="UniProtKB-KW"/>
</dbReference>
<keyword evidence="8 10" id="KW-0472">Membrane</keyword>
<feature type="transmembrane region" description="Helical" evidence="10">
    <location>
        <begin position="284"/>
        <end position="306"/>
    </location>
</feature>
<dbReference type="InterPro" id="IPR048279">
    <property type="entry name" value="MdtK-like"/>
</dbReference>
<dbReference type="GO" id="GO:0042910">
    <property type="term" value="F:xenobiotic transmembrane transporter activity"/>
    <property type="evidence" value="ECO:0007669"/>
    <property type="project" value="InterPro"/>
</dbReference>
<comment type="subcellular location">
    <subcellularLocation>
        <location evidence="1">Cell inner membrane</location>
        <topology evidence="1">Multi-pass membrane protein</topology>
    </subcellularLocation>
</comment>
<dbReference type="RefSeq" id="WP_107940739.1">
    <property type="nucleotide sequence ID" value="NZ_QANS01000004.1"/>
</dbReference>
<evidence type="ECO:0000256" key="4">
    <source>
        <dbReference type="ARBA" id="ARBA00022475"/>
    </source>
</evidence>
<dbReference type="InterPro" id="IPR002528">
    <property type="entry name" value="MATE_fam"/>
</dbReference>
<reference evidence="11 12" key="1">
    <citation type="submission" date="2018-04" db="EMBL/GenBank/DDBJ databases">
        <title>Novel species isolated from glacier.</title>
        <authorList>
            <person name="Liu Q."/>
            <person name="Xin Y.-H."/>
        </authorList>
    </citation>
    <scope>NUCLEOTIDE SEQUENCE [LARGE SCALE GENOMIC DNA]</scope>
    <source>
        <strain evidence="11 12">GT1R17</strain>
    </source>
</reference>
<keyword evidence="5 10" id="KW-0812">Transmembrane</keyword>
<dbReference type="NCBIfam" id="TIGR00797">
    <property type="entry name" value="matE"/>
    <property type="match status" value="1"/>
</dbReference>
<evidence type="ECO:0000313" key="11">
    <source>
        <dbReference type="EMBL" id="PTU31152.1"/>
    </source>
</evidence>